<comment type="caution">
    <text evidence="2">The sequence shown here is derived from an EMBL/GenBank/DDBJ whole genome shotgun (WGS) entry which is preliminary data.</text>
</comment>
<dbReference type="EMBL" id="MU128957">
    <property type="protein sequence ID" value="KAF9514752.1"/>
    <property type="molecule type" value="Genomic_DNA"/>
</dbReference>
<name>A0A9P6AZK7_9AGAM</name>
<dbReference type="Proteomes" id="UP000886523">
    <property type="component" value="Unassembled WGS sequence"/>
</dbReference>
<feature type="region of interest" description="Disordered" evidence="1">
    <location>
        <begin position="55"/>
        <end position="124"/>
    </location>
</feature>
<feature type="compositionally biased region" description="Acidic residues" evidence="1">
    <location>
        <begin position="136"/>
        <end position="148"/>
    </location>
</feature>
<dbReference type="AlphaFoldDB" id="A0A9P6AZK7"/>
<evidence type="ECO:0000256" key="1">
    <source>
        <dbReference type="SAM" id="MobiDB-lite"/>
    </source>
</evidence>
<feature type="compositionally biased region" description="Polar residues" evidence="1">
    <location>
        <begin position="63"/>
        <end position="74"/>
    </location>
</feature>
<evidence type="ECO:0000313" key="2">
    <source>
        <dbReference type="EMBL" id="KAF9514752.1"/>
    </source>
</evidence>
<proteinExistence type="predicted"/>
<feature type="compositionally biased region" description="Low complexity" evidence="1">
    <location>
        <begin position="75"/>
        <end position="124"/>
    </location>
</feature>
<feature type="compositionally biased region" description="Low complexity" evidence="1">
    <location>
        <begin position="204"/>
        <end position="214"/>
    </location>
</feature>
<accession>A0A9P6AZK7</accession>
<keyword evidence="3" id="KW-1185">Reference proteome</keyword>
<evidence type="ECO:0000313" key="3">
    <source>
        <dbReference type="Proteomes" id="UP000886523"/>
    </source>
</evidence>
<feature type="region of interest" description="Disordered" evidence="1">
    <location>
        <begin position="136"/>
        <end position="214"/>
    </location>
</feature>
<protein>
    <submittedName>
        <fullName evidence="2">Uncharacterized protein</fullName>
    </submittedName>
</protein>
<sequence length="269" mass="28416">MSRIEVDDLVATFNGQHIGQEQIDIATLQAQLAQSLRSNPSPASYPSPIHTQSLGLHHPTNALGYTTTATSAYGPNNTPTSSPSPLWGPSSLAGTATNRSRSVSRNRSNSLSTGSGSGVISTGTSGRVAMQADAQADWDEMDEVEEELTSPTTETESDFDPRPTSAFSSGQYSTNNPSNPHSPPSRRRGSTHSNSTSAPFTYVPPHHQQLPSPSSFVSSDPFYIAAVHAQRSAPSASNAYIAAPIGFGSQFVAQSQRGRRWSTRPGAAS</sequence>
<dbReference type="OrthoDB" id="3262664at2759"/>
<organism evidence="2 3">
    <name type="scientific">Hydnum rufescens UP504</name>
    <dbReference type="NCBI Taxonomy" id="1448309"/>
    <lineage>
        <taxon>Eukaryota</taxon>
        <taxon>Fungi</taxon>
        <taxon>Dikarya</taxon>
        <taxon>Basidiomycota</taxon>
        <taxon>Agaricomycotina</taxon>
        <taxon>Agaricomycetes</taxon>
        <taxon>Cantharellales</taxon>
        <taxon>Hydnaceae</taxon>
        <taxon>Hydnum</taxon>
    </lineage>
</organism>
<reference evidence="2" key="1">
    <citation type="journal article" date="2020" name="Nat. Commun.">
        <title>Large-scale genome sequencing of mycorrhizal fungi provides insights into the early evolution of symbiotic traits.</title>
        <authorList>
            <person name="Miyauchi S."/>
            <person name="Kiss E."/>
            <person name="Kuo A."/>
            <person name="Drula E."/>
            <person name="Kohler A."/>
            <person name="Sanchez-Garcia M."/>
            <person name="Morin E."/>
            <person name="Andreopoulos B."/>
            <person name="Barry K.W."/>
            <person name="Bonito G."/>
            <person name="Buee M."/>
            <person name="Carver A."/>
            <person name="Chen C."/>
            <person name="Cichocki N."/>
            <person name="Clum A."/>
            <person name="Culley D."/>
            <person name="Crous P.W."/>
            <person name="Fauchery L."/>
            <person name="Girlanda M."/>
            <person name="Hayes R.D."/>
            <person name="Keri Z."/>
            <person name="LaButti K."/>
            <person name="Lipzen A."/>
            <person name="Lombard V."/>
            <person name="Magnuson J."/>
            <person name="Maillard F."/>
            <person name="Murat C."/>
            <person name="Nolan M."/>
            <person name="Ohm R.A."/>
            <person name="Pangilinan J."/>
            <person name="Pereira M.F."/>
            <person name="Perotto S."/>
            <person name="Peter M."/>
            <person name="Pfister S."/>
            <person name="Riley R."/>
            <person name="Sitrit Y."/>
            <person name="Stielow J.B."/>
            <person name="Szollosi G."/>
            <person name="Zifcakova L."/>
            <person name="Stursova M."/>
            <person name="Spatafora J.W."/>
            <person name="Tedersoo L."/>
            <person name="Vaario L.M."/>
            <person name="Yamada A."/>
            <person name="Yan M."/>
            <person name="Wang P."/>
            <person name="Xu J."/>
            <person name="Bruns T."/>
            <person name="Baldrian P."/>
            <person name="Vilgalys R."/>
            <person name="Dunand C."/>
            <person name="Henrissat B."/>
            <person name="Grigoriev I.V."/>
            <person name="Hibbett D."/>
            <person name="Nagy L.G."/>
            <person name="Martin F.M."/>
        </authorList>
    </citation>
    <scope>NUCLEOTIDE SEQUENCE</scope>
    <source>
        <strain evidence="2">UP504</strain>
    </source>
</reference>
<gene>
    <name evidence="2" type="ORF">BS47DRAFT_839710</name>
</gene>